<dbReference type="GO" id="GO:0003700">
    <property type="term" value="F:DNA-binding transcription factor activity"/>
    <property type="evidence" value="ECO:0007669"/>
    <property type="project" value="InterPro"/>
</dbReference>
<dbReference type="AlphaFoldDB" id="A0AAQ1UJE0"/>
<evidence type="ECO:0000313" key="3">
    <source>
        <dbReference type="Proteomes" id="UP000255283"/>
    </source>
</evidence>
<sequence>MAYDKQGKASKVKDRWYGDHKYGHGLDLKPCVLVGKLQFTINDLYISPFIHRRRYSEDGHMTYVALERNLQPTGINVMDEFLRYLSQGQSDIAAFCKRNGTRVGDIDSLIFLLTDMRGVDFRQAYQMRMVDDLLRYISLPVADVAHRSGLGSRTNLYFAYKRDFKCSPTDRREQLQKQGDEDLYKVE</sequence>
<name>A0AAQ1UJE0_9BACT</name>
<evidence type="ECO:0000313" key="2">
    <source>
        <dbReference type="EMBL" id="SUB80417.1"/>
    </source>
</evidence>
<dbReference type="EMBL" id="UGTJ01000001">
    <property type="protein sequence ID" value="SUB80417.1"/>
    <property type="molecule type" value="Genomic_DNA"/>
</dbReference>
<dbReference type="GO" id="GO:0043565">
    <property type="term" value="F:sequence-specific DNA binding"/>
    <property type="evidence" value="ECO:0007669"/>
    <property type="project" value="InterPro"/>
</dbReference>
<reference evidence="2 3" key="1">
    <citation type="submission" date="2018-06" db="EMBL/GenBank/DDBJ databases">
        <authorList>
            <consortium name="Pathogen Informatics"/>
            <person name="Doyle S."/>
        </authorList>
    </citation>
    <scope>NUCLEOTIDE SEQUENCE [LARGE SCALE GENOMIC DNA]</scope>
    <source>
        <strain evidence="2 3">NCTC13063</strain>
    </source>
</reference>
<accession>A0AAQ1UJE0</accession>
<organism evidence="2 3">
    <name type="scientific">Segatella buccae</name>
    <dbReference type="NCBI Taxonomy" id="28126"/>
    <lineage>
        <taxon>Bacteria</taxon>
        <taxon>Pseudomonadati</taxon>
        <taxon>Bacteroidota</taxon>
        <taxon>Bacteroidia</taxon>
        <taxon>Bacteroidales</taxon>
        <taxon>Prevotellaceae</taxon>
        <taxon>Segatella</taxon>
    </lineage>
</organism>
<evidence type="ECO:0000259" key="1">
    <source>
        <dbReference type="PROSITE" id="PS01124"/>
    </source>
</evidence>
<dbReference type="RefSeq" id="WP_115153862.1">
    <property type="nucleotide sequence ID" value="NZ_DBFWLE010000004.1"/>
</dbReference>
<proteinExistence type="predicted"/>
<comment type="caution">
    <text evidence="2">The sequence shown here is derived from an EMBL/GenBank/DDBJ whole genome shotgun (WGS) entry which is preliminary data.</text>
</comment>
<dbReference type="InterPro" id="IPR018060">
    <property type="entry name" value="HTH_AraC"/>
</dbReference>
<dbReference type="Gene3D" id="1.10.10.60">
    <property type="entry name" value="Homeodomain-like"/>
    <property type="match status" value="1"/>
</dbReference>
<dbReference type="PROSITE" id="PS01124">
    <property type="entry name" value="HTH_ARAC_FAMILY_2"/>
    <property type="match status" value="1"/>
</dbReference>
<gene>
    <name evidence="2" type="ORF">NCTC13063_01700</name>
</gene>
<protein>
    <recommendedName>
        <fullName evidence="1">HTH araC/xylS-type domain-containing protein</fullName>
    </recommendedName>
</protein>
<dbReference type="Proteomes" id="UP000255283">
    <property type="component" value="Unassembled WGS sequence"/>
</dbReference>
<feature type="domain" description="HTH araC/xylS-type" evidence="1">
    <location>
        <begin position="126"/>
        <end position="174"/>
    </location>
</feature>